<evidence type="ECO:0000313" key="1">
    <source>
        <dbReference type="EMBL" id="AJT50150.1"/>
    </source>
</evidence>
<accession>A0A0D4CJR4</accession>
<name>A0A0D4CJR4_LIMMU</name>
<dbReference type="STRING" id="1130798.LBLM1_03075"/>
<evidence type="ECO:0000313" key="2">
    <source>
        <dbReference type="Proteomes" id="UP000003645"/>
    </source>
</evidence>
<dbReference type="RefSeq" id="WP_006500002.1">
    <property type="nucleotide sequence ID" value="NZ_CP011013.1"/>
</dbReference>
<proteinExistence type="predicted"/>
<gene>
    <name evidence="1" type="ORF">LBLM1_03075</name>
</gene>
<protein>
    <submittedName>
        <fullName evidence="1">Uncharacterized protein</fullName>
    </submittedName>
</protein>
<keyword evidence="2" id="KW-1185">Reference proteome</keyword>
<dbReference type="EMBL" id="CP011013">
    <property type="protein sequence ID" value="AJT50150.1"/>
    <property type="molecule type" value="Genomic_DNA"/>
</dbReference>
<sequence length="122" mass="13547">MSKKIYFFEPANKNAFSYFDIIEDDAQVPANATTVAPFDNEGKPLLNPTWNGSAWTGVDEETWRKSLPEVPHEDVKEEPNSDDKTISMLTAQLLQTQMTVKQQGTQIASLTSALLANAKTNN</sequence>
<dbReference type="Proteomes" id="UP000003645">
    <property type="component" value="Chromosome"/>
</dbReference>
<dbReference type="HOGENOM" id="CLU_2023767_0_0_9"/>
<organism evidence="1 2">
    <name type="scientific">Limosilactobacillus mucosae LM1</name>
    <dbReference type="NCBI Taxonomy" id="1130798"/>
    <lineage>
        <taxon>Bacteria</taxon>
        <taxon>Bacillati</taxon>
        <taxon>Bacillota</taxon>
        <taxon>Bacilli</taxon>
        <taxon>Lactobacillales</taxon>
        <taxon>Lactobacillaceae</taxon>
        <taxon>Limosilactobacillus</taxon>
    </lineage>
</organism>
<dbReference type="KEGG" id="lmu:LBLM1_03075"/>
<dbReference type="AlphaFoldDB" id="A0A0D4CJR4"/>
<reference evidence="1 2" key="1">
    <citation type="journal article" date="2012" name="J. Bacteriol.">
        <title>Genome sequence of Lactobacillus mucosae LM1, isolated from piglet feces.</title>
        <authorList>
            <person name="Lee J.H."/>
            <person name="Valeriano V.D."/>
            <person name="Shin Y.R."/>
            <person name="Chae J.P."/>
            <person name="Kim G.B."/>
            <person name="Ham J.S."/>
            <person name="Chun J."/>
            <person name="Kang D.K."/>
        </authorList>
    </citation>
    <scope>NUCLEOTIDE SEQUENCE [LARGE SCALE GENOMIC DNA]</scope>
    <source>
        <strain evidence="1 2">LM1</strain>
    </source>
</reference>